<dbReference type="OrthoDB" id="5863637at2759"/>
<keyword evidence="3" id="KW-1185">Reference proteome</keyword>
<protein>
    <recommendedName>
        <fullName evidence="1">DUF7869 domain-containing protein</fullName>
    </recommendedName>
</protein>
<dbReference type="Pfam" id="PF25273">
    <property type="entry name" value="DUF7869"/>
    <property type="match status" value="1"/>
</dbReference>
<organism evidence="2 3">
    <name type="scientific">Caenorhabditis angaria</name>
    <dbReference type="NCBI Taxonomy" id="860376"/>
    <lineage>
        <taxon>Eukaryota</taxon>
        <taxon>Metazoa</taxon>
        <taxon>Ecdysozoa</taxon>
        <taxon>Nematoda</taxon>
        <taxon>Chromadorea</taxon>
        <taxon>Rhabditida</taxon>
        <taxon>Rhabditina</taxon>
        <taxon>Rhabditomorpha</taxon>
        <taxon>Rhabditoidea</taxon>
        <taxon>Rhabditidae</taxon>
        <taxon>Peloderinae</taxon>
        <taxon>Caenorhabditis</taxon>
    </lineage>
</organism>
<dbReference type="AlphaFoldDB" id="A0A9P1N566"/>
<proteinExistence type="predicted"/>
<feature type="domain" description="DUF7869" evidence="1">
    <location>
        <begin position="222"/>
        <end position="370"/>
    </location>
</feature>
<sequence>MDEVYQDFAEGKSFGELIELSDDFISMAKPRRRTSPAFITTIKCCNSYCSIRVPTIQEWITRPLEEFVNGPERRQPIKAKKTSTMFANAVHVLMANTEPHPTGGRFCSDTLKKNFTKCNVCSALKNAFTKTIEKEVVYELQNEHCEEVFNDRTVVELMEIIARQPNKNTILIKLDAMGKERTKMPIINDRPKCIDDTSRMAYNVVVFQSPNTGSTLYKNAVYTMLGDLYPKSSSFYSSLLCNYLSTLSTVPSDVIIVLDNARCNKSEEFVGFMGYLMLILKEINSVTLCYMMVGHSHTSVDGYFGLLTRHFSEKNTLSPHEFDNRCLELASTQEVRKIDTIYDFSPIKGFLNKINNRATHHLVKIFRYNDKISISVGKYIRSDAFSPIGQTKSDVIPLFKDETLLSDFKPAIVLPNLEQAKCKLERLLKSSASFFTMDQRKSYESSLCSTRIEWENLLQRFSEIPRNLPLVLPPKSKLTVVEYLEQHGYQCHTNPKPLSIDPELAKQINK</sequence>
<dbReference type="EMBL" id="CANHGI010000005">
    <property type="protein sequence ID" value="CAI5450279.1"/>
    <property type="molecule type" value="Genomic_DNA"/>
</dbReference>
<evidence type="ECO:0000313" key="3">
    <source>
        <dbReference type="Proteomes" id="UP001152747"/>
    </source>
</evidence>
<dbReference type="InterPro" id="IPR057191">
    <property type="entry name" value="DUF7869"/>
</dbReference>
<name>A0A9P1N566_9PELO</name>
<accession>A0A9P1N566</accession>
<gene>
    <name evidence="2" type="ORF">CAMP_LOCUS12916</name>
</gene>
<evidence type="ECO:0000259" key="1">
    <source>
        <dbReference type="Pfam" id="PF25273"/>
    </source>
</evidence>
<comment type="caution">
    <text evidence="2">The sequence shown here is derived from an EMBL/GenBank/DDBJ whole genome shotgun (WGS) entry which is preliminary data.</text>
</comment>
<evidence type="ECO:0000313" key="2">
    <source>
        <dbReference type="EMBL" id="CAI5450279.1"/>
    </source>
</evidence>
<dbReference type="Proteomes" id="UP001152747">
    <property type="component" value="Unassembled WGS sequence"/>
</dbReference>
<reference evidence="2" key="1">
    <citation type="submission" date="2022-11" db="EMBL/GenBank/DDBJ databases">
        <authorList>
            <person name="Kikuchi T."/>
        </authorList>
    </citation>
    <scope>NUCLEOTIDE SEQUENCE</scope>
    <source>
        <strain evidence="2">PS1010</strain>
    </source>
</reference>